<dbReference type="GO" id="GO:0016787">
    <property type="term" value="F:hydrolase activity"/>
    <property type="evidence" value="ECO:0007669"/>
    <property type="project" value="UniProtKB-UniRule"/>
</dbReference>
<dbReference type="PROSITE" id="PS51635">
    <property type="entry name" value="PNPLA"/>
    <property type="match status" value="1"/>
</dbReference>
<organism evidence="6 7">
    <name type="scientific">Tenacibaculum piscium</name>
    <dbReference type="NCBI Taxonomy" id="1458515"/>
    <lineage>
        <taxon>Bacteria</taxon>
        <taxon>Pseudomonadati</taxon>
        <taxon>Bacteroidota</taxon>
        <taxon>Flavobacteriia</taxon>
        <taxon>Flavobacteriales</taxon>
        <taxon>Flavobacteriaceae</taxon>
        <taxon>Tenacibaculum</taxon>
    </lineage>
</organism>
<evidence type="ECO:0000256" key="2">
    <source>
        <dbReference type="ARBA" id="ARBA00022963"/>
    </source>
</evidence>
<dbReference type="AlphaFoldDB" id="A0A2H1YK55"/>
<dbReference type="InterPro" id="IPR002641">
    <property type="entry name" value="PNPLA_dom"/>
</dbReference>
<keyword evidence="3 4" id="KW-0443">Lipid metabolism</keyword>
<dbReference type="RefSeq" id="WP_101918492.1">
    <property type="nucleotide sequence ID" value="NZ_JAJGWS010000004.1"/>
</dbReference>
<feature type="short sequence motif" description="GXGXXG" evidence="4">
    <location>
        <begin position="28"/>
        <end position="33"/>
    </location>
</feature>
<accession>A0A2H1YK55</accession>
<sequence length="728" mass="82707">MKKLLLFLLIPVVIFAQKQPKVGLVLSGGGAKGLAHIAVLKELEKSGVQLDYIGGTSMGAIVGGLYASGYTADQIKEIVLTTDFMQMVVDKIPRREMPFFNKEHDEKYAISLPIKNKKIGLPLGVSKGQNVLNFLTELLAPVDDIKSFSNLPIPFFCIATNIETGAQEVLESGSLPLALRASGAFPSLLNPVEIDGKLLIDGGVVNNFPVDIMKEKVDFVIGVSVQGKLLEKQELASAASLLMQIINFQMYKKSDEQVALLDVYLQPSLLEYNVISFDKTAEILKEGTKTVKPFKAVFDSIAKFQVVKRKAPVRNLKKRKFLVDRIIIKGNKNYTNDYILGKLQLEKGDSVSYQGISRKINTLTATNNFRRIDYHLTKSFSGKKLMITVKEEPIQSYLRFGLHYDVLYKSAVLLNYNHKKFLKQNDELSLDIAIGDRVRYNFEYFIDNGITPSYGFSSSHNSFKSEFLFDNSLINIKYNDFTNALYLKTTIDKKFAFGTGIEHKWLQASSENILTNGKQSFFDKSNYVNLYAFLKLDTYNKVMFPTEGFYADFGFKWFTWSDRNNRLNRLEANSNPFHQFSQANATIGFATTFLDKMTVQYTSDIGYTLGKKNSEMFDYRLGGYNQNFINNFTPLYGYASGALSNQSFLKSEFNIRYEILNKHYVSFIANYARVEEDILSGGYFFDNTKSGYALGYSVETFLGPIELKYTWSPDHKQRHWLFNLGFWF</sequence>
<dbReference type="InterPro" id="IPR016035">
    <property type="entry name" value="Acyl_Trfase/lysoPLipase"/>
</dbReference>
<dbReference type="InterPro" id="IPR043864">
    <property type="entry name" value="Omp85-like_dom"/>
</dbReference>
<dbReference type="PANTHER" id="PTHR14226">
    <property type="entry name" value="NEUROPATHY TARGET ESTERASE/SWISS CHEESE D.MELANOGASTER"/>
    <property type="match status" value="1"/>
</dbReference>
<feature type="active site" description="Nucleophile" evidence="4">
    <location>
        <position position="57"/>
    </location>
</feature>
<reference evidence="7" key="1">
    <citation type="submission" date="2017-11" db="EMBL/GenBank/DDBJ databases">
        <authorList>
            <person name="Duchaud E."/>
        </authorList>
    </citation>
    <scope>NUCLEOTIDE SEQUENCE [LARGE SCALE GENOMIC DNA]</scope>
    <source>
        <strain evidence="7">Tenacibaculum sp. TNO020</strain>
    </source>
</reference>
<dbReference type="SUPFAM" id="SSF52151">
    <property type="entry name" value="FabD/lysophospholipase-like"/>
    <property type="match status" value="1"/>
</dbReference>
<dbReference type="CDD" id="cd07205">
    <property type="entry name" value="Pat_PNPLA6_PNPLA7_NTE1_like"/>
    <property type="match status" value="1"/>
</dbReference>
<dbReference type="Gene3D" id="3.40.1090.10">
    <property type="entry name" value="Cytosolic phospholipase A2 catalytic domain"/>
    <property type="match status" value="2"/>
</dbReference>
<feature type="short sequence motif" description="GXSXG" evidence="4">
    <location>
        <begin position="55"/>
        <end position="59"/>
    </location>
</feature>
<protein>
    <submittedName>
        <fullName evidence="6">Patatin</fullName>
    </submittedName>
</protein>
<keyword evidence="7" id="KW-1185">Reference proteome</keyword>
<keyword evidence="1 4" id="KW-0378">Hydrolase</keyword>
<dbReference type="EMBL" id="OENF01000042">
    <property type="protein sequence ID" value="SOS75868.1"/>
    <property type="molecule type" value="Genomic_DNA"/>
</dbReference>
<dbReference type="Gene3D" id="3.10.20.310">
    <property type="entry name" value="membrane protein fhac"/>
    <property type="match status" value="1"/>
</dbReference>
<evidence type="ECO:0000259" key="5">
    <source>
        <dbReference type="PROSITE" id="PS51635"/>
    </source>
</evidence>
<evidence type="ECO:0000256" key="4">
    <source>
        <dbReference type="PROSITE-ProRule" id="PRU01161"/>
    </source>
</evidence>
<evidence type="ECO:0000256" key="1">
    <source>
        <dbReference type="ARBA" id="ARBA00022801"/>
    </source>
</evidence>
<proteinExistence type="predicted"/>
<feature type="domain" description="PNPLA" evidence="5">
    <location>
        <begin position="24"/>
        <end position="214"/>
    </location>
</feature>
<keyword evidence="2 4" id="KW-0442">Lipid degradation</keyword>
<evidence type="ECO:0000313" key="7">
    <source>
        <dbReference type="Proteomes" id="UP000234211"/>
    </source>
</evidence>
<feature type="active site" description="Proton acceptor" evidence="4">
    <location>
        <position position="201"/>
    </location>
</feature>
<dbReference type="Proteomes" id="UP000234211">
    <property type="component" value="Unassembled WGS sequence"/>
</dbReference>
<evidence type="ECO:0000256" key="3">
    <source>
        <dbReference type="ARBA" id="ARBA00023098"/>
    </source>
</evidence>
<evidence type="ECO:0000313" key="6">
    <source>
        <dbReference type="EMBL" id="SOS75868.1"/>
    </source>
</evidence>
<name>A0A2H1YK55_9FLAO</name>
<gene>
    <name evidence="6" type="ORF">TNO020_70177</name>
</gene>
<dbReference type="Pfam" id="PF19143">
    <property type="entry name" value="Omp85_2"/>
    <property type="match status" value="1"/>
</dbReference>
<dbReference type="PANTHER" id="PTHR14226:SF76">
    <property type="entry name" value="NTE FAMILY PROTEIN RSSA"/>
    <property type="match status" value="1"/>
</dbReference>
<dbReference type="OrthoDB" id="9770965at2"/>
<feature type="short sequence motif" description="DGA/G" evidence="4">
    <location>
        <begin position="201"/>
        <end position="203"/>
    </location>
</feature>
<dbReference type="Pfam" id="PF01734">
    <property type="entry name" value="Patatin"/>
    <property type="match status" value="1"/>
</dbReference>
<dbReference type="InterPro" id="IPR050301">
    <property type="entry name" value="NTE"/>
</dbReference>
<dbReference type="GO" id="GO:0016042">
    <property type="term" value="P:lipid catabolic process"/>
    <property type="evidence" value="ECO:0007669"/>
    <property type="project" value="UniProtKB-UniRule"/>
</dbReference>